<accession>A0A225DBJ4</accession>
<feature type="signal peptide" evidence="1">
    <location>
        <begin position="1"/>
        <end position="19"/>
    </location>
</feature>
<keyword evidence="3" id="KW-1185">Reference proteome</keyword>
<dbReference type="OrthoDB" id="281529at2"/>
<dbReference type="InterPro" id="IPR012348">
    <property type="entry name" value="RNR-like"/>
</dbReference>
<name>A0A225DBJ4_9BACT</name>
<protein>
    <recommendedName>
        <fullName evidence="4">YHS domain-containing protein</fullName>
    </recommendedName>
</protein>
<dbReference type="RefSeq" id="WP_088260789.1">
    <property type="nucleotide sequence ID" value="NZ_NIDE01000020.1"/>
</dbReference>
<evidence type="ECO:0000313" key="2">
    <source>
        <dbReference type="EMBL" id="OWK34519.1"/>
    </source>
</evidence>
<proteinExistence type="predicted"/>
<dbReference type="AlphaFoldDB" id="A0A225DBJ4"/>
<gene>
    <name evidence="2" type="ORF">FRUB_10490</name>
</gene>
<reference evidence="3" key="1">
    <citation type="submission" date="2017-06" db="EMBL/GenBank/DDBJ databases">
        <title>Genome analysis of Fimbriiglobus ruber SP5, the first member of the order Planctomycetales with confirmed chitinolytic capability.</title>
        <authorList>
            <person name="Ravin N.V."/>
            <person name="Rakitin A.L."/>
            <person name="Ivanova A.A."/>
            <person name="Beletsky A.V."/>
            <person name="Kulichevskaya I.S."/>
            <person name="Mardanov A.V."/>
            <person name="Dedysh S.N."/>
        </authorList>
    </citation>
    <scope>NUCLEOTIDE SEQUENCE [LARGE SCALE GENOMIC DNA]</scope>
    <source>
        <strain evidence="3">SP5</strain>
    </source>
</reference>
<feature type="chain" id="PRO_5012104053" description="YHS domain-containing protein" evidence="1">
    <location>
        <begin position="20"/>
        <end position="238"/>
    </location>
</feature>
<dbReference type="EMBL" id="NIDE01000020">
    <property type="protein sequence ID" value="OWK34519.1"/>
    <property type="molecule type" value="Genomic_DNA"/>
</dbReference>
<evidence type="ECO:0000256" key="1">
    <source>
        <dbReference type="SAM" id="SignalP"/>
    </source>
</evidence>
<evidence type="ECO:0000313" key="3">
    <source>
        <dbReference type="Proteomes" id="UP000214646"/>
    </source>
</evidence>
<organism evidence="2 3">
    <name type="scientific">Fimbriiglobus ruber</name>
    <dbReference type="NCBI Taxonomy" id="1908690"/>
    <lineage>
        <taxon>Bacteria</taxon>
        <taxon>Pseudomonadati</taxon>
        <taxon>Planctomycetota</taxon>
        <taxon>Planctomycetia</taxon>
        <taxon>Gemmatales</taxon>
        <taxon>Gemmataceae</taxon>
        <taxon>Fimbriiglobus</taxon>
    </lineage>
</organism>
<evidence type="ECO:0008006" key="4">
    <source>
        <dbReference type="Google" id="ProtNLM"/>
    </source>
</evidence>
<comment type="caution">
    <text evidence="2">The sequence shown here is derived from an EMBL/GenBank/DDBJ whole genome shotgun (WGS) entry which is preliminary data.</text>
</comment>
<dbReference type="Gene3D" id="1.10.620.20">
    <property type="entry name" value="Ribonucleotide Reductase, subunit A"/>
    <property type="match status" value="1"/>
</dbReference>
<keyword evidence="1" id="KW-0732">Signal</keyword>
<dbReference type="GO" id="GO:0016491">
    <property type="term" value="F:oxidoreductase activity"/>
    <property type="evidence" value="ECO:0007669"/>
    <property type="project" value="InterPro"/>
</dbReference>
<dbReference type="Proteomes" id="UP000214646">
    <property type="component" value="Unassembled WGS sequence"/>
</dbReference>
<sequence>MTKYRFLAATGLLAGLLLAATGPAADKGDAEANKKALQEVGDLAGEWKGSGEAKIAGRNTIWKETINWGWKFDKKNGDAWITLEVKDGKFLSGGSLKYDAEKKLYRLTATDTDKKEMVYEGKLTKKGLILERKEAGSGDVHRLTVFTLADGARMMVQGDVQTKGKGPFSTEFKIAANNAAESFAGGGGKKPECVVTGGLGTMAVSYNGKTYYVCCSGCREEFTANPKKFVDEFEKKKK</sequence>